<proteinExistence type="predicted"/>
<reference evidence="1 2" key="1">
    <citation type="journal article" date="2015" name="Genome Announc.">
        <title>Genome Assemblies of Three Soil-Associated Devosia species: D. insulae, D. limi, and D. soli.</title>
        <authorList>
            <person name="Hassan Y.I."/>
            <person name="Lepp D."/>
            <person name="Zhou T."/>
        </authorList>
    </citation>
    <scope>NUCLEOTIDE SEQUENCE [LARGE SCALE GENOMIC DNA]</scope>
    <source>
        <strain evidence="1 2">DS-56</strain>
    </source>
</reference>
<dbReference type="EMBL" id="LAJE02000313">
    <property type="protein sequence ID" value="OEO29186.1"/>
    <property type="molecule type" value="Genomic_DNA"/>
</dbReference>
<dbReference type="AlphaFoldDB" id="A0A1E5XKQ7"/>
<dbReference type="OrthoDB" id="7951026at2"/>
<keyword evidence="2" id="KW-1185">Reference proteome</keyword>
<evidence type="ECO:0000313" key="2">
    <source>
        <dbReference type="Proteomes" id="UP000095463"/>
    </source>
</evidence>
<evidence type="ECO:0008006" key="3">
    <source>
        <dbReference type="Google" id="ProtNLM"/>
    </source>
</evidence>
<comment type="caution">
    <text evidence="1">The sequence shown here is derived from an EMBL/GenBank/DDBJ whole genome shotgun (WGS) entry which is preliminary data.</text>
</comment>
<gene>
    <name evidence="1" type="ORF">VW23_026725</name>
</gene>
<dbReference type="RefSeq" id="WP_069911532.1">
    <property type="nucleotide sequence ID" value="NZ_LAJE02000313.1"/>
</dbReference>
<organism evidence="1 2">
    <name type="scientific">Devosia insulae DS-56</name>
    <dbReference type="NCBI Taxonomy" id="1116389"/>
    <lineage>
        <taxon>Bacteria</taxon>
        <taxon>Pseudomonadati</taxon>
        <taxon>Pseudomonadota</taxon>
        <taxon>Alphaproteobacteria</taxon>
        <taxon>Hyphomicrobiales</taxon>
        <taxon>Devosiaceae</taxon>
        <taxon>Devosia</taxon>
    </lineage>
</organism>
<name>A0A1E5XKQ7_9HYPH</name>
<evidence type="ECO:0000313" key="1">
    <source>
        <dbReference type="EMBL" id="OEO29186.1"/>
    </source>
</evidence>
<accession>A0A1E5XKQ7</accession>
<dbReference type="Proteomes" id="UP000095463">
    <property type="component" value="Unassembled WGS sequence"/>
</dbReference>
<sequence>MAYKPFDADALIDAAAPLLQLRIAPEHRAGIKLNLKTASKMAALVEQVKLDDDAEPAPVYRA</sequence>
<protein>
    <recommendedName>
        <fullName evidence="3">DUF4089 domain-containing protein</fullName>
    </recommendedName>
</protein>
<dbReference type="Pfam" id="PF13318">
    <property type="entry name" value="AtzG-like"/>
    <property type="match status" value="1"/>
</dbReference>
<dbReference type="InterPro" id="IPR025148">
    <property type="entry name" value="AtzG-like"/>
</dbReference>